<evidence type="ECO:0000313" key="9">
    <source>
        <dbReference type="EMBL" id="QEQ97200.1"/>
    </source>
</evidence>
<dbReference type="Pfam" id="PF01545">
    <property type="entry name" value="Cation_efflux"/>
    <property type="match status" value="1"/>
</dbReference>
<gene>
    <name evidence="9" type="ORF">F0U83_11015</name>
</gene>
<evidence type="ECO:0000256" key="2">
    <source>
        <dbReference type="ARBA" id="ARBA00022448"/>
    </source>
</evidence>
<dbReference type="Gene3D" id="1.20.1510.10">
    <property type="entry name" value="Cation efflux protein transmembrane domain"/>
    <property type="match status" value="1"/>
</dbReference>
<evidence type="ECO:0000313" key="10">
    <source>
        <dbReference type="Proteomes" id="UP000324760"/>
    </source>
</evidence>
<evidence type="ECO:0000256" key="1">
    <source>
        <dbReference type="ARBA" id="ARBA00004141"/>
    </source>
</evidence>
<feature type="domain" description="Band 7" evidence="7">
    <location>
        <begin position="257"/>
        <end position="449"/>
    </location>
</feature>
<feature type="transmembrane region" description="Helical" evidence="6">
    <location>
        <begin position="238"/>
        <end position="258"/>
    </location>
</feature>
<dbReference type="GO" id="GO:0005886">
    <property type="term" value="C:plasma membrane"/>
    <property type="evidence" value="ECO:0007669"/>
    <property type="project" value="TreeGrafter"/>
</dbReference>
<keyword evidence="10" id="KW-1185">Reference proteome</keyword>
<dbReference type="GO" id="GO:0015341">
    <property type="term" value="F:zinc efflux antiporter activity"/>
    <property type="evidence" value="ECO:0007669"/>
    <property type="project" value="TreeGrafter"/>
</dbReference>
<dbReference type="OrthoDB" id="8242650at2"/>
<evidence type="ECO:0000259" key="7">
    <source>
        <dbReference type="Pfam" id="PF01145"/>
    </source>
</evidence>
<dbReference type="PANTHER" id="PTHR43840:SF15">
    <property type="entry name" value="MITOCHONDRIAL METAL TRANSPORTER 1-RELATED"/>
    <property type="match status" value="1"/>
</dbReference>
<accession>A0A5P1RC42</accession>
<dbReference type="KEGG" id="ncu:F0U83_11015"/>
<dbReference type="InterPro" id="IPR027469">
    <property type="entry name" value="Cation_efflux_TMD_sf"/>
</dbReference>
<comment type="subcellular location">
    <subcellularLocation>
        <location evidence="1">Membrane</location>
        <topology evidence="1">Multi-pass membrane protein</topology>
    </subcellularLocation>
</comment>
<evidence type="ECO:0000256" key="4">
    <source>
        <dbReference type="ARBA" id="ARBA00022989"/>
    </source>
</evidence>
<keyword evidence="3 6" id="KW-0812">Transmembrane</keyword>
<dbReference type="EMBL" id="CP043869">
    <property type="protein sequence ID" value="QEQ97200.1"/>
    <property type="molecule type" value="Genomic_DNA"/>
</dbReference>
<dbReference type="InterPro" id="IPR050291">
    <property type="entry name" value="CDF_Transporter"/>
</dbReference>
<dbReference type="SUPFAM" id="SSF161111">
    <property type="entry name" value="Cation efflux protein transmembrane domain-like"/>
    <property type="match status" value="1"/>
</dbReference>
<evidence type="ECO:0000256" key="5">
    <source>
        <dbReference type="ARBA" id="ARBA00023136"/>
    </source>
</evidence>
<evidence type="ECO:0000259" key="8">
    <source>
        <dbReference type="Pfam" id="PF01545"/>
    </source>
</evidence>
<feature type="transmembrane region" description="Helical" evidence="6">
    <location>
        <begin position="74"/>
        <end position="93"/>
    </location>
</feature>
<feature type="transmembrane region" description="Helical" evidence="6">
    <location>
        <begin position="180"/>
        <end position="204"/>
    </location>
</feature>
<dbReference type="AlphaFoldDB" id="A0A5P1RC42"/>
<dbReference type="PANTHER" id="PTHR43840">
    <property type="entry name" value="MITOCHONDRIAL METAL TRANSPORTER 1-RELATED"/>
    <property type="match status" value="1"/>
</dbReference>
<feature type="transmembrane region" description="Helical" evidence="6">
    <location>
        <begin position="154"/>
        <end position="174"/>
    </location>
</feature>
<dbReference type="GO" id="GO:0015086">
    <property type="term" value="F:cadmium ion transmembrane transporter activity"/>
    <property type="evidence" value="ECO:0007669"/>
    <property type="project" value="TreeGrafter"/>
</dbReference>
<proteinExistence type="predicted"/>
<feature type="transmembrane region" description="Helical" evidence="6">
    <location>
        <begin position="113"/>
        <end position="133"/>
    </location>
</feature>
<keyword evidence="2" id="KW-0813">Transport</keyword>
<feature type="domain" description="Cation efflux protein transmembrane" evidence="8">
    <location>
        <begin position="12"/>
        <end position="204"/>
    </location>
</feature>
<sequence length="541" mass="59967">MWFKDRRIKTSLLAIGSDCLLLLIKLVVALITGSAALYADALHSGTDMLVSIVLLIGLVVRFRKERLGDANGILLAYRLESVLAILVSILILWVPFEIIRGLKAEDKPPVDYIWLGILGVMVAIFLAYTMARLKSKVGEETNSPALEADGYHSYMDMFTSLAVLGSFVGLLIGVDVDAPVAILIAVMVSLAGIELFISGVRSLLKGGELEQSSFFEAVMHSPGFRGIGWKMVRYRTHLLVLVASLAVLGFLGSGFHVVPSGSQGIVSYLGKRQGEVLTEGLHYVAPYPMATLKTVPTDYVYRLQVGMDETLWEHSDLLSRYHWQTLGNVNRDKPQHFLTGDEKLLNVSMNLHYRLPNIAVETYLYENLHATIEAVSASVLSAYLASRPFALDFDTNLLAQRLTERLKSAGITIEVLAFIPDKVQPPSAVVRDYHDALAAREQQLQLLQGVEGERIKQMLQSNNHVLQVLSESTISGIEKRLTAEGEAAYFEQVAKSYLQQPLMVELNRRLEVMEKVLPAMDKVLVSPDIATDDRRVWSEAE</sequence>
<dbReference type="GO" id="GO:0015093">
    <property type="term" value="F:ferrous iron transmembrane transporter activity"/>
    <property type="evidence" value="ECO:0007669"/>
    <property type="project" value="TreeGrafter"/>
</dbReference>
<keyword evidence="5 6" id="KW-0472">Membrane</keyword>
<dbReference type="InterPro" id="IPR001107">
    <property type="entry name" value="Band_7"/>
</dbReference>
<protein>
    <submittedName>
        <fullName evidence="9">Uncharacterized protein</fullName>
    </submittedName>
</protein>
<evidence type="ECO:0000256" key="6">
    <source>
        <dbReference type="SAM" id="Phobius"/>
    </source>
</evidence>
<dbReference type="Proteomes" id="UP000324760">
    <property type="component" value="Chromosome"/>
</dbReference>
<evidence type="ECO:0000256" key="3">
    <source>
        <dbReference type="ARBA" id="ARBA00022692"/>
    </source>
</evidence>
<dbReference type="GO" id="GO:0006882">
    <property type="term" value="P:intracellular zinc ion homeostasis"/>
    <property type="evidence" value="ECO:0007669"/>
    <property type="project" value="TreeGrafter"/>
</dbReference>
<name>A0A5P1RC42_9GAMM</name>
<reference evidence="9 10" key="1">
    <citation type="journal article" date="2019" name="Biochem. Eng. J.">
        <title>Metabolic engineering of the marine bacteria Neptunomonas concharum for the production of acetoin and meso-2,3-butanediol from acetate.</title>
        <authorList>
            <person name="Li W."/>
            <person name="Pu N."/>
            <person name="Liu C.-X."/>
            <person name="Yuan Q.-P."/>
            <person name="Li Z.-J."/>
        </authorList>
    </citation>
    <scope>NUCLEOTIDE SEQUENCE [LARGE SCALE GENOMIC DNA]</scope>
    <source>
        <strain evidence="9 10">JCM17730</strain>
    </source>
</reference>
<keyword evidence="4 6" id="KW-1133">Transmembrane helix</keyword>
<organism evidence="9 10">
    <name type="scientific">Neptunomonas concharum</name>
    <dbReference type="NCBI Taxonomy" id="1031538"/>
    <lineage>
        <taxon>Bacteria</taxon>
        <taxon>Pseudomonadati</taxon>
        <taxon>Pseudomonadota</taxon>
        <taxon>Gammaproteobacteria</taxon>
        <taxon>Oceanospirillales</taxon>
        <taxon>Oceanospirillaceae</taxon>
        <taxon>Neptunomonas</taxon>
    </lineage>
</organism>
<dbReference type="Pfam" id="PF01145">
    <property type="entry name" value="Band_7"/>
    <property type="match status" value="1"/>
</dbReference>
<feature type="transmembrane region" description="Helical" evidence="6">
    <location>
        <begin position="12"/>
        <end position="39"/>
    </location>
</feature>
<dbReference type="RefSeq" id="WP_138987491.1">
    <property type="nucleotide sequence ID" value="NZ_CP043869.1"/>
</dbReference>
<feature type="transmembrane region" description="Helical" evidence="6">
    <location>
        <begin position="45"/>
        <end position="62"/>
    </location>
</feature>
<dbReference type="InterPro" id="IPR058533">
    <property type="entry name" value="Cation_efflux_TM"/>
</dbReference>